<dbReference type="GO" id="GO:0006508">
    <property type="term" value="P:proteolysis"/>
    <property type="evidence" value="ECO:0007669"/>
    <property type="project" value="UniProtKB-KW"/>
</dbReference>
<keyword evidence="2 7" id="KW-0645">Protease</keyword>
<evidence type="ECO:0000256" key="5">
    <source>
        <dbReference type="ARBA" id="ARBA00023529"/>
    </source>
</evidence>
<dbReference type="InterPro" id="IPR023828">
    <property type="entry name" value="Peptidase_S8_Ser-AS"/>
</dbReference>
<evidence type="ECO:0000313" key="10">
    <source>
        <dbReference type="EMBL" id="KAF0736242.1"/>
    </source>
</evidence>
<reference evidence="10 11" key="1">
    <citation type="submission" date="2019-07" db="EMBL/GenBank/DDBJ databases">
        <title>Genomics analysis of Aphanomyces spp. identifies a new class of oomycete effector associated with host adaptation.</title>
        <authorList>
            <person name="Gaulin E."/>
        </authorList>
    </citation>
    <scope>NUCLEOTIDE SEQUENCE [LARGE SCALE GENOMIC DNA]</scope>
    <source>
        <strain evidence="10 11">ATCC 201684</strain>
    </source>
</reference>
<dbReference type="GO" id="GO:0004252">
    <property type="term" value="F:serine-type endopeptidase activity"/>
    <property type="evidence" value="ECO:0007669"/>
    <property type="project" value="UniProtKB-UniRule"/>
</dbReference>
<evidence type="ECO:0000256" key="6">
    <source>
        <dbReference type="ARBA" id="ARBA00023619"/>
    </source>
</evidence>
<keyword evidence="8" id="KW-0732">Signal</keyword>
<dbReference type="InterPro" id="IPR015500">
    <property type="entry name" value="Peptidase_S8_subtilisin-rel"/>
</dbReference>
<dbReference type="PROSITE" id="PS00138">
    <property type="entry name" value="SUBTILASE_SER"/>
    <property type="match status" value="1"/>
</dbReference>
<feature type="active site" description="Charge relay system" evidence="7">
    <location>
        <position position="385"/>
    </location>
</feature>
<evidence type="ECO:0000313" key="11">
    <source>
        <dbReference type="Proteomes" id="UP000481153"/>
    </source>
</evidence>
<protein>
    <recommendedName>
        <fullName evidence="6">subtilisin</fullName>
        <ecNumber evidence="6">3.4.21.62</ecNumber>
    </recommendedName>
</protein>
<feature type="active site" description="Charge relay system" evidence="7">
    <location>
        <position position="207"/>
    </location>
</feature>
<dbReference type="PANTHER" id="PTHR43806:SF67">
    <property type="entry name" value="EGF-LIKE DOMAIN-CONTAINING PROTEIN"/>
    <property type="match status" value="1"/>
</dbReference>
<evidence type="ECO:0000256" key="8">
    <source>
        <dbReference type="SAM" id="SignalP"/>
    </source>
</evidence>
<dbReference type="PANTHER" id="PTHR43806">
    <property type="entry name" value="PEPTIDASE S8"/>
    <property type="match status" value="1"/>
</dbReference>
<keyword evidence="3 7" id="KW-0378">Hydrolase</keyword>
<dbReference type="Pfam" id="PF00082">
    <property type="entry name" value="Peptidase_S8"/>
    <property type="match status" value="1"/>
</dbReference>
<dbReference type="InterPro" id="IPR000209">
    <property type="entry name" value="Peptidase_S8/S53_dom"/>
</dbReference>
<dbReference type="EC" id="3.4.21.62" evidence="6"/>
<feature type="chain" id="PRO_5026186851" description="subtilisin" evidence="8">
    <location>
        <begin position="16"/>
        <end position="485"/>
    </location>
</feature>
<evidence type="ECO:0000256" key="3">
    <source>
        <dbReference type="ARBA" id="ARBA00022801"/>
    </source>
</evidence>
<evidence type="ECO:0000256" key="1">
    <source>
        <dbReference type="ARBA" id="ARBA00011073"/>
    </source>
</evidence>
<keyword evidence="11" id="KW-1185">Reference proteome</keyword>
<comment type="similarity">
    <text evidence="1 7">Belongs to the peptidase S8 family.</text>
</comment>
<dbReference type="EMBL" id="VJMJ01000089">
    <property type="protein sequence ID" value="KAF0736242.1"/>
    <property type="molecule type" value="Genomic_DNA"/>
</dbReference>
<dbReference type="InterPro" id="IPR050131">
    <property type="entry name" value="Peptidase_S8_subtilisin-like"/>
</dbReference>
<dbReference type="InterPro" id="IPR036852">
    <property type="entry name" value="Peptidase_S8/S53_dom_sf"/>
</dbReference>
<dbReference type="AlphaFoldDB" id="A0A6G0X8G5"/>
<comment type="catalytic activity">
    <reaction evidence="5">
        <text>Hydrolysis of proteins with broad specificity for peptide bonds, and a preference for a large uncharged residue in P1. Hydrolyzes peptide amides.</text>
        <dbReference type="EC" id="3.4.21.62"/>
    </reaction>
</comment>
<dbReference type="VEuPathDB" id="FungiDB:AeMF1_019397"/>
<accession>A0A6G0X8G5</accession>
<sequence>MKTALVLALAAAVAADKVSVRLARYLEKKTESVSTETVLAKFKLDIPALQKGAASAANPHQYLYDTLKKTSDENLKTLAAIVDVKDVKPLWIAGAFAFPNATKATVDKLAASNSVIYLDLNAKDYKTPKVLKKTPSAREATAKNEWGIETIGAPEIWKYYNGTGAVVGSIDTGATNTHEAIKDNWRSDKGWFDPYLLYEEPYETDGHGSHTIGTMVGSHGIGVAPGAQWISCLGLFFGFGFTDGLLACAQFMLCPTKPDGTDPDCSKAPHVVNNSWGGDDGYDPWFEDAVAVWKAAGIIPVFANSNAGPACATVGEPGGYTSVIGVGAVGSFDSEPNLLAYFSSKGPETLNGPAYIKPDVSAPGFWTRSVDASGNNTYIEEGGTSMATPHVSGVVALLKSVDPKLSYDQIYHYLTSTTDQAPLNTTEPTVWTNIGRYRNESAPGGINCGGVKDTAWPNNRFGYGRVNVGTILRDGKLHDTRRSSC</sequence>
<name>A0A6G0X8G5_9STRA</name>
<feature type="domain" description="Peptidase S8/S53" evidence="9">
    <location>
        <begin position="162"/>
        <end position="435"/>
    </location>
</feature>
<dbReference type="SUPFAM" id="SSF52743">
    <property type="entry name" value="Subtilisin-like"/>
    <property type="match status" value="1"/>
</dbReference>
<evidence type="ECO:0000256" key="2">
    <source>
        <dbReference type="ARBA" id="ARBA00022670"/>
    </source>
</evidence>
<dbReference type="Proteomes" id="UP000481153">
    <property type="component" value="Unassembled WGS sequence"/>
</dbReference>
<evidence type="ECO:0000256" key="4">
    <source>
        <dbReference type="ARBA" id="ARBA00022825"/>
    </source>
</evidence>
<gene>
    <name evidence="10" type="ORF">Ae201684_007264</name>
</gene>
<feature type="active site" description="Charge relay system" evidence="7">
    <location>
        <position position="171"/>
    </location>
</feature>
<evidence type="ECO:0000256" key="7">
    <source>
        <dbReference type="PROSITE-ProRule" id="PRU01240"/>
    </source>
</evidence>
<comment type="caution">
    <text evidence="10">The sequence shown here is derived from an EMBL/GenBank/DDBJ whole genome shotgun (WGS) entry which is preliminary data.</text>
</comment>
<dbReference type="PRINTS" id="PR00723">
    <property type="entry name" value="SUBTILISIN"/>
</dbReference>
<organism evidence="10 11">
    <name type="scientific">Aphanomyces euteiches</name>
    <dbReference type="NCBI Taxonomy" id="100861"/>
    <lineage>
        <taxon>Eukaryota</taxon>
        <taxon>Sar</taxon>
        <taxon>Stramenopiles</taxon>
        <taxon>Oomycota</taxon>
        <taxon>Saprolegniomycetes</taxon>
        <taxon>Saprolegniales</taxon>
        <taxon>Verrucalvaceae</taxon>
        <taxon>Aphanomyces</taxon>
    </lineage>
</organism>
<dbReference type="PROSITE" id="PS51892">
    <property type="entry name" value="SUBTILASE"/>
    <property type="match status" value="1"/>
</dbReference>
<dbReference type="Gene3D" id="3.40.50.200">
    <property type="entry name" value="Peptidase S8/S53 domain"/>
    <property type="match status" value="1"/>
</dbReference>
<proteinExistence type="inferred from homology"/>
<feature type="signal peptide" evidence="8">
    <location>
        <begin position="1"/>
        <end position="15"/>
    </location>
</feature>
<keyword evidence="4 7" id="KW-0720">Serine protease</keyword>
<evidence type="ECO:0000259" key="9">
    <source>
        <dbReference type="Pfam" id="PF00082"/>
    </source>
</evidence>